<gene>
    <name evidence="1" type="ORF">Gohar_009035</name>
</gene>
<evidence type="ECO:0000313" key="1">
    <source>
        <dbReference type="EMBL" id="MBA0798443.1"/>
    </source>
</evidence>
<dbReference type="OrthoDB" id="10487814at2759"/>
<feature type="non-terminal residue" evidence="1">
    <location>
        <position position="1"/>
    </location>
</feature>
<sequence>SFEDRITKKVRFKEGNGEEGVDIVVDLKPTPTLTWKDKLLGEG</sequence>
<name>A0A7J9GLJ1_9ROSI</name>
<accession>A0A7J9GLJ1</accession>
<comment type="caution">
    <text evidence="1">The sequence shown here is derived from an EMBL/GenBank/DDBJ whole genome shotgun (WGS) entry which is preliminary data.</text>
</comment>
<proteinExistence type="predicted"/>
<dbReference type="Proteomes" id="UP000593560">
    <property type="component" value="Unassembled WGS sequence"/>
</dbReference>
<dbReference type="EMBL" id="JABFAD010000005">
    <property type="protein sequence ID" value="MBA0798443.1"/>
    <property type="molecule type" value="Genomic_DNA"/>
</dbReference>
<reference evidence="1 2" key="1">
    <citation type="journal article" date="2019" name="Genome Biol. Evol.">
        <title>Insights into the evolution of the New World diploid cottons (Gossypium, subgenus Houzingenia) based on genome sequencing.</title>
        <authorList>
            <person name="Grover C.E."/>
            <person name="Arick M.A. 2nd"/>
            <person name="Thrash A."/>
            <person name="Conover J.L."/>
            <person name="Sanders W.S."/>
            <person name="Peterson D.G."/>
            <person name="Frelichowski J.E."/>
            <person name="Scheffler J.A."/>
            <person name="Scheffler B.E."/>
            <person name="Wendel J.F."/>
        </authorList>
    </citation>
    <scope>NUCLEOTIDE SEQUENCE [LARGE SCALE GENOMIC DNA]</scope>
    <source>
        <strain evidence="1">0</strain>
        <tissue evidence="1">Leaf</tissue>
    </source>
</reference>
<keyword evidence="2" id="KW-1185">Reference proteome</keyword>
<evidence type="ECO:0000313" key="2">
    <source>
        <dbReference type="Proteomes" id="UP000593560"/>
    </source>
</evidence>
<dbReference type="AlphaFoldDB" id="A0A7J9GLJ1"/>
<organism evidence="1 2">
    <name type="scientific">Gossypium harknessii</name>
    <dbReference type="NCBI Taxonomy" id="34285"/>
    <lineage>
        <taxon>Eukaryota</taxon>
        <taxon>Viridiplantae</taxon>
        <taxon>Streptophyta</taxon>
        <taxon>Embryophyta</taxon>
        <taxon>Tracheophyta</taxon>
        <taxon>Spermatophyta</taxon>
        <taxon>Magnoliopsida</taxon>
        <taxon>eudicotyledons</taxon>
        <taxon>Gunneridae</taxon>
        <taxon>Pentapetalae</taxon>
        <taxon>rosids</taxon>
        <taxon>malvids</taxon>
        <taxon>Malvales</taxon>
        <taxon>Malvaceae</taxon>
        <taxon>Malvoideae</taxon>
        <taxon>Gossypium</taxon>
    </lineage>
</organism>
<protein>
    <submittedName>
        <fullName evidence="1">Uncharacterized protein</fullName>
    </submittedName>
</protein>